<dbReference type="GO" id="GO:0051996">
    <property type="term" value="F:squalene synthase [NAD(P)H] activity"/>
    <property type="evidence" value="ECO:0007669"/>
    <property type="project" value="UniProtKB-EC"/>
</dbReference>
<dbReference type="FunFam" id="1.10.600.10:FF:000003">
    <property type="entry name" value="Farnesyl-diphosphate farnesyltransferase 1"/>
    <property type="match status" value="1"/>
</dbReference>
<dbReference type="RefSeq" id="XP_056047600.1">
    <property type="nucleotide sequence ID" value="XM_056190654.1"/>
</dbReference>
<proteinExistence type="inferred from homology"/>
<keyword evidence="12" id="KW-0443">Lipid metabolism</keyword>
<evidence type="ECO:0000256" key="16">
    <source>
        <dbReference type="SAM" id="Phobius"/>
    </source>
</evidence>
<comment type="caution">
    <text evidence="17">The sequence shown here is derived from an EMBL/GenBank/DDBJ whole genome shotgun (WGS) entry which is preliminary data.</text>
</comment>
<evidence type="ECO:0000256" key="2">
    <source>
        <dbReference type="ARBA" id="ARBA00004370"/>
    </source>
</evidence>
<keyword evidence="6" id="KW-0444">Lipid biosynthesis</keyword>
<reference evidence="17" key="1">
    <citation type="submission" date="2023-03" db="EMBL/GenBank/DDBJ databases">
        <title>Near-Complete genome sequence of Lipomyces tetrasporous NRRL Y-64009, an oleaginous yeast capable of growing on lignocellulosic hydrolysates.</title>
        <authorList>
            <consortium name="Lawrence Berkeley National Laboratory"/>
            <person name="Jagtap S.S."/>
            <person name="Liu J.-J."/>
            <person name="Walukiewicz H.E."/>
            <person name="Pangilinan J."/>
            <person name="Lipzen A."/>
            <person name="Ahrendt S."/>
            <person name="Koriabine M."/>
            <person name="Cobaugh K."/>
            <person name="Salamov A."/>
            <person name="Yoshinaga Y."/>
            <person name="Ng V."/>
            <person name="Daum C."/>
            <person name="Grigoriev I.V."/>
            <person name="Slininger P.J."/>
            <person name="Dien B.S."/>
            <person name="Jin Y.-S."/>
            <person name="Rao C.V."/>
        </authorList>
    </citation>
    <scope>NUCLEOTIDE SEQUENCE</scope>
    <source>
        <strain evidence="17">NRRL Y-64009</strain>
    </source>
</reference>
<dbReference type="PANTHER" id="PTHR11626">
    <property type="entry name" value="FARNESYL-DIPHOSPHATE FARNESYLTRANSFERASE"/>
    <property type="match status" value="1"/>
</dbReference>
<keyword evidence="13 16" id="KW-0472">Membrane</keyword>
<keyword evidence="14" id="KW-1207">Sterol metabolism</keyword>
<keyword evidence="8 16" id="KW-0812">Transmembrane</keyword>
<gene>
    <name evidence="17" type="ORF">POJ06DRAFT_298531</name>
</gene>
<evidence type="ECO:0000256" key="12">
    <source>
        <dbReference type="ARBA" id="ARBA00023098"/>
    </source>
</evidence>
<dbReference type="PANTHER" id="PTHR11626:SF2">
    <property type="entry name" value="SQUALENE SYNTHASE"/>
    <property type="match status" value="1"/>
</dbReference>
<keyword evidence="10 16" id="KW-1133">Transmembrane helix</keyword>
<dbReference type="SUPFAM" id="SSF48576">
    <property type="entry name" value="Terpenoid synthases"/>
    <property type="match status" value="1"/>
</dbReference>
<dbReference type="EMBL" id="JARPMG010000001">
    <property type="protein sequence ID" value="KAJ8104150.1"/>
    <property type="molecule type" value="Genomic_DNA"/>
</dbReference>
<evidence type="ECO:0000256" key="1">
    <source>
        <dbReference type="ARBA" id="ARBA00001946"/>
    </source>
</evidence>
<evidence type="ECO:0000256" key="6">
    <source>
        <dbReference type="ARBA" id="ARBA00022516"/>
    </source>
</evidence>
<dbReference type="GO" id="GO:0006696">
    <property type="term" value="P:ergosterol biosynthetic process"/>
    <property type="evidence" value="ECO:0007669"/>
    <property type="project" value="TreeGrafter"/>
</dbReference>
<dbReference type="SFLD" id="SFLDS00005">
    <property type="entry name" value="Isoprenoid_Synthase_Type_I"/>
    <property type="match status" value="1"/>
</dbReference>
<evidence type="ECO:0000313" key="17">
    <source>
        <dbReference type="EMBL" id="KAJ8104150.1"/>
    </source>
</evidence>
<evidence type="ECO:0000256" key="10">
    <source>
        <dbReference type="ARBA" id="ARBA00022989"/>
    </source>
</evidence>
<dbReference type="Gene3D" id="1.10.600.10">
    <property type="entry name" value="Farnesyl Diphosphate Synthase"/>
    <property type="match status" value="1"/>
</dbReference>
<dbReference type="InterPro" id="IPR006449">
    <property type="entry name" value="Squal_synth-like"/>
</dbReference>
<dbReference type="CDD" id="cd00683">
    <property type="entry name" value="Trans_IPPS_HH"/>
    <property type="match status" value="1"/>
</dbReference>
<keyword evidence="7" id="KW-0808">Transferase</keyword>
<sequence>MGTGIRGVLTGSSLIRYADSPRTRAKPPDIFVVFLANFLCLVGRLIQALSAFVASPLLSQEQAHNSNTLSLLPYAGPSCLSSSTKRVMSKYLQLIAHPQELRAVIQWSIWHEPLYPRNPSKESDNLKRCYELLGYSGRSFAAVIEELDPELREARSVVIGNTYTKPSLQVMLFYLILRGLDTVEDDMTIPNRVKLPILRTFYENLTKEGWTFKDSREKDKAVLEEFDKIIYEFSLLKPEYREIIINITKTMGNGMADYCEDEDFNKRGVDTVNDYDLYCHYVAGILGEGLTRLSVSGGSADPRLLESPHLHNSMGLFLQKTNIIRDFHEDLLDNRKFWPKEIWSKYADSMEDFITPEYAEAGVHCLSELIANALEHIPDCLYYLAAVKEQSMFNFCAIPQVMAIATLELVFQNKKVLTGHVKIRKGTSVMLIMRATSIRETYNIFQEYCHKIHARNTPKDPNYMRISIACAKVDQFIETIFPTQKEFKDEIATEEKPESAASTTEILTIVLLFGSTLALTSALMLGVAWYFGARFDLAFVAIKENILGVADSARDEL</sequence>
<keyword evidence="15" id="KW-0753">Steroid metabolism</keyword>
<evidence type="ECO:0000256" key="8">
    <source>
        <dbReference type="ARBA" id="ARBA00022692"/>
    </source>
</evidence>
<dbReference type="InterPro" id="IPR002060">
    <property type="entry name" value="Squ/phyt_synthse"/>
</dbReference>
<organism evidence="17 18">
    <name type="scientific">Lipomyces tetrasporus</name>
    <dbReference type="NCBI Taxonomy" id="54092"/>
    <lineage>
        <taxon>Eukaryota</taxon>
        <taxon>Fungi</taxon>
        <taxon>Dikarya</taxon>
        <taxon>Ascomycota</taxon>
        <taxon>Saccharomycotina</taxon>
        <taxon>Lipomycetes</taxon>
        <taxon>Lipomycetales</taxon>
        <taxon>Lipomycetaceae</taxon>
        <taxon>Lipomyces</taxon>
    </lineage>
</organism>
<dbReference type="PROSITE" id="PS01045">
    <property type="entry name" value="SQUALEN_PHYTOEN_SYN_2"/>
    <property type="match status" value="1"/>
</dbReference>
<protein>
    <recommendedName>
        <fullName evidence="5">squalene synthase</fullName>
        <ecNumber evidence="5">2.5.1.21</ecNumber>
    </recommendedName>
</protein>
<evidence type="ECO:0000256" key="4">
    <source>
        <dbReference type="ARBA" id="ARBA00006251"/>
    </source>
</evidence>
<dbReference type="GO" id="GO:0045338">
    <property type="term" value="P:farnesyl diphosphate metabolic process"/>
    <property type="evidence" value="ECO:0007669"/>
    <property type="project" value="InterPro"/>
</dbReference>
<dbReference type="InterPro" id="IPR044844">
    <property type="entry name" value="Trans_IPPS_euk-type"/>
</dbReference>
<dbReference type="InterPro" id="IPR019845">
    <property type="entry name" value="Squalene/phytoene_synthase_CS"/>
</dbReference>
<dbReference type="NCBIfam" id="TIGR01559">
    <property type="entry name" value="squal_synth"/>
    <property type="match status" value="1"/>
</dbReference>
<comment type="cofactor">
    <cofactor evidence="1">
        <name>Mg(2+)</name>
        <dbReference type="ChEBI" id="CHEBI:18420"/>
    </cofactor>
</comment>
<dbReference type="Proteomes" id="UP001217417">
    <property type="component" value="Unassembled WGS sequence"/>
</dbReference>
<evidence type="ECO:0000313" key="18">
    <source>
        <dbReference type="Proteomes" id="UP001217417"/>
    </source>
</evidence>
<evidence type="ECO:0000256" key="3">
    <source>
        <dbReference type="ARBA" id="ARBA00005057"/>
    </source>
</evidence>
<comment type="similarity">
    <text evidence="4">Belongs to the phytoene/squalene synthase family.</text>
</comment>
<comment type="pathway">
    <text evidence="3">Terpene metabolism; lanosterol biosynthesis; lanosterol from farnesyl diphosphate: step 1/3.</text>
</comment>
<feature type="transmembrane region" description="Helical" evidence="16">
    <location>
        <begin position="506"/>
        <end position="531"/>
    </location>
</feature>
<evidence type="ECO:0000256" key="11">
    <source>
        <dbReference type="ARBA" id="ARBA00023011"/>
    </source>
</evidence>
<evidence type="ECO:0000256" key="13">
    <source>
        <dbReference type="ARBA" id="ARBA00023136"/>
    </source>
</evidence>
<evidence type="ECO:0000256" key="5">
    <source>
        <dbReference type="ARBA" id="ARBA00012373"/>
    </source>
</evidence>
<evidence type="ECO:0000256" key="7">
    <source>
        <dbReference type="ARBA" id="ARBA00022679"/>
    </source>
</evidence>
<accession>A0AAD7QZ57</accession>
<dbReference type="SFLD" id="SFLDG01018">
    <property type="entry name" value="Squalene/Phytoene_Synthase_Lik"/>
    <property type="match status" value="1"/>
</dbReference>
<dbReference type="AlphaFoldDB" id="A0AAD7QZ57"/>
<name>A0AAD7QZ57_9ASCO</name>
<dbReference type="Pfam" id="PF00494">
    <property type="entry name" value="SQS_PSY"/>
    <property type="match status" value="1"/>
</dbReference>
<comment type="subcellular location">
    <subcellularLocation>
        <location evidence="2">Membrane</location>
    </subcellularLocation>
</comment>
<dbReference type="InterPro" id="IPR033904">
    <property type="entry name" value="Trans_IPPS_HH"/>
</dbReference>
<keyword evidence="11" id="KW-0756">Sterol biosynthesis</keyword>
<evidence type="ECO:0000256" key="15">
    <source>
        <dbReference type="ARBA" id="ARBA00023221"/>
    </source>
</evidence>
<dbReference type="GeneID" id="80885820"/>
<dbReference type="InterPro" id="IPR008949">
    <property type="entry name" value="Isoprenoid_synthase_dom_sf"/>
</dbReference>
<keyword evidence="9" id="KW-0752">Steroid biosynthesis</keyword>
<evidence type="ECO:0000256" key="9">
    <source>
        <dbReference type="ARBA" id="ARBA00022955"/>
    </source>
</evidence>
<evidence type="ECO:0000256" key="14">
    <source>
        <dbReference type="ARBA" id="ARBA00023166"/>
    </source>
</evidence>
<keyword evidence="18" id="KW-1185">Reference proteome</keyword>
<dbReference type="GO" id="GO:0005789">
    <property type="term" value="C:endoplasmic reticulum membrane"/>
    <property type="evidence" value="ECO:0007669"/>
    <property type="project" value="TreeGrafter"/>
</dbReference>
<dbReference type="EC" id="2.5.1.21" evidence="5"/>